<protein>
    <recommendedName>
        <fullName evidence="5">DOT1 domain-containing protein</fullName>
    </recommendedName>
</protein>
<dbReference type="VEuPathDB" id="ToxoDB:ETH2_1062500"/>
<dbReference type="GeneID" id="25254724"/>
<accession>U6L3R0</accession>
<dbReference type="Proteomes" id="UP000030747">
    <property type="component" value="Unassembled WGS sequence"/>
</dbReference>
<keyword evidence="4" id="KW-1185">Reference proteome</keyword>
<dbReference type="RefSeq" id="XP_013235759.1">
    <property type="nucleotide sequence ID" value="XM_013380305.1"/>
</dbReference>
<evidence type="ECO:0000313" key="3">
    <source>
        <dbReference type="EMBL" id="CDJ45012.1"/>
    </source>
</evidence>
<dbReference type="Gene3D" id="3.40.50.150">
    <property type="entry name" value="Vaccinia Virus protein VP39"/>
    <property type="match status" value="1"/>
</dbReference>
<reference evidence="3" key="2">
    <citation type="submission" date="2013-10" db="EMBL/GenBank/DDBJ databases">
        <authorList>
            <person name="Aslett M."/>
        </authorList>
    </citation>
    <scope>NUCLEOTIDE SEQUENCE [LARGE SCALE GENOMIC DNA]</scope>
    <source>
        <strain evidence="3">Houghton</strain>
    </source>
</reference>
<feature type="region of interest" description="Disordered" evidence="2">
    <location>
        <begin position="1282"/>
        <end position="1304"/>
    </location>
</feature>
<gene>
    <name evidence="3" type="ORF">ETH_00028155</name>
</gene>
<feature type="compositionally biased region" description="Low complexity" evidence="2">
    <location>
        <begin position="183"/>
        <end position="197"/>
    </location>
</feature>
<feature type="region of interest" description="Disordered" evidence="2">
    <location>
        <begin position="183"/>
        <end position="204"/>
    </location>
</feature>
<evidence type="ECO:0000256" key="1">
    <source>
        <dbReference type="SAM" id="Coils"/>
    </source>
</evidence>
<dbReference type="OMA" id="ECPLADA"/>
<sequence>MPVPRNAAGRNTASAEQPVRQNMQKQRHRSAVDALLGPAEWPKAEAREAKGNTTVAATAAAAAAAATAGAGRTPEVECGKNMAFRPSELASGSCVVSKSSSLFHEADAAATHGRAAAAVAAVATVAAVAAAAAAAKTIAGKTVDMSLDVSTCFSPPSSAAAEAVAGRLQAVVTGSQSATAEAAATPGAASASSASEADANEAKPRAVNLSADAAGGSEAGLSPEAAGGEVAHWGSSVPRMPAALRDGFLAEVKLLQKKPIMKITTSVEGAYGESSVSSLFKLFSLLNERFGLNEHSTFLDIGSGSGVPSLAAAAFGCTYTLGLELDSNVYSISVINHLSLVDLLLLQQLYLGVQLSGQHTENYISGALQAALSLSRISATATATEEKISTKGAAVEWNPQKNWAATIQVAASLFRDTASAEAAHSSSSRATSSLESTGDATAGVGISHVFSFDLAMPPWVMAHTVKLFNQSKTTFVFVSFHGDLVSNFGLHAVLADRLCMRMNTSAESHVGFIYQKIPQKEGLERQEEQINLQCSRQHPLAANSRPYSASPACDSAVVEAEDSEKQSRRLEQQRKHLGHQLICLRKHLRSLHMKHKQLARQPNDMQHRRKEVLRALEALKQKTLQTIQQMLQKKQQALLLQQKLQLVALLEQQQKEEPMASHSKLVEEAARLVEQQHFWQQQELVQRLSLQYWAEEQRQKDLLETAAVTVATKQYSRAKKCSAEFDKEVQQIKQRLQEKQEQLHKVECMIRRNEQEQKRRGLEQKGTGIQLQQQSQLEGRCFESSSLLLDAAQKHARDVQERQQQQLLLLKGIASSRTDRILHSVAAAGRLQQVTQIFVAAVCMLPNPVPPQDGAAVAAAAAKQKEKFPCCCTTCCSPQEDSGMEQTTAFTARVELVSAAHPQQQLLLLRRVLSAFQIDQLLERGSLMEQQQEAAAAARVESLLTHIRDIRVEVPKMQIHPAAQRMHATNAHGSLQYQCPCSRKSSCFRQKSGNNSSNCSVCIVGAAAALADLLLSTSRSCTVEVRFCSQWQKQLQRKRHSRLIRRHAATPVNVAANSTSSETTEAPVAASALKPNDNAKRGEQELCNDSGSVQVILPCLSPMCATCCYSDSLLLQLLRCSFPLAVQQQLLQQEVFMQQRMPLITVIDKQEQQQLEQQRIQDWKMGEADVAKPAATTAGFQTAFKRGTVECPLADALYSLQLLQHQLSQMQQSHEEPINLHEEPDAQSTYFVAAFNREFKELLKAQQRKQQRWRRSLRQTEPAAIAGVECRGEDGIQARCNSDAVPPTSCGSAVAKRPRSSGQQDDLRLLAANSVSGRNINATAKATVHTVVEYPRTIDTDLKSAAGAVESRSPEWAAETPNAGEDAALAAGAIELRLQPHEKQLLLACAVAAAHPTPGACRGVLELLQQHHKLLLGQPSHGYSKDILPSNPLAIVDHRTGFKRRVTSSHAGRSLTGDSANCSTSSSDSTCSSSRVSGIGWKTRRHAALVRTALQQLELVKNHLTDMHAAQRRHLLQKLLQRDFPGHRAFAAGVLPANRAAETVQQRGRPVHFRSCNCAPLLQLEQQEVLLREDRGSCIWWREYYILLGELAVIKEKALYEAVDTCLQQQQRPVPQQPMELPVQAKQQALLEGHIKESVASSDRTTLPEEQEPRNLKACNIGCRLHDSLLQSPLAPRKRRSEVWY</sequence>
<dbReference type="VEuPathDB" id="ToxoDB:ETH_00028155"/>
<feature type="region of interest" description="Disordered" evidence="2">
    <location>
        <begin position="1446"/>
        <end position="1476"/>
    </location>
</feature>
<dbReference type="SUPFAM" id="SSF53335">
    <property type="entry name" value="S-adenosyl-L-methionine-dependent methyltransferases"/>
    <property type="match status" value="1"/>
</dbReference>
<feature type="compositionally biased region" description="Low complexity" evidence="2">
    <location>
        <begin position="1458"/>
        <end position="1474"/>
    </location>
</feature>
<evidence type="ECO:0000313" key="4">
    <source>
        <dbReference type="Proteomes" id="UP000030747"/>
    </source>
</evidence>
<keyword evidence="1" id="KW-0175">Coiled coil</keyword>
<dbReference type="InterPro" id="IPR029063">
    <property type="entry name" value="SAM-dependent_MTases_sf"/>
</dbReference>
<proteinExistence type="predicted"/>
<feature type="coiled-coil region" evidence="1">
    <location>
        <begin position="722"/>
        <end position="756"/>
    </location>
</feature>
<evidence type="ECO:0008006" key="5">
    <source>
        <dbReference type="Google" id="ProtNLM"/>
    </source>
</evidence>
<dbReference type="OrthoDB" id="443402at2759"/>
<evidence type="ECO:0000256" key="2">
    <source>
        <dbReference type="SAM" id="MobiDB-lite"/>
    </source>
</evidence>
<organism evidence="3 4">
    <name type="scientific">Eimeria tenella</name>
    <name type="common">Coccidian parasite</name>
    <dbReference type="NCBI Taxonomy" id="5802"/>
    <lineage>
        <taxon>Eukaryota</taxon>
        <taxon>Sar</taxon>
        <taxon>Alveolata</taxon>
        <taxon>Apicomplexa</taxon>
        <taxon>Conoidasida</taxon>
        <taxon>Coccidia</taxon>
        <taxon>Eucoccidiorida</taxon>
        <taxon>Eimeriorina</taxon>
        <taxon>Eimeriidae</taxon>
        <taxon>Eimeria</taxon>
    </lineage>
</organism>
<feature type="compositionally biased region" description="Polar residues" evidence="2">
    <location>
        <begin position="9"/>
        <end position="24"/>
    </location>
</feature>
<dbReference type="EMBL" id="HG677946">
    <property type="protein sequence ID" value="CDJ45012.1"/>
    <property type="molecule type" value="Genomic_DNA"/>
</dbReference>
<feature type="region of interest" description="Disordered" evidence="2">
    <location>
        <begin position="1"/>
        <end position="30"/>
    </location>
</feature>
<name>U6L3R0_EIMTE</name>
<feature type="coiled-coil region" evidence="1">
    <location>
        <begin position="553"/>
        <end position="580"/>
    </location>
</feature>
<reference evidence="3" key="1">
    <citation type="submission" date="2013-10" db="EMBL/GenBank/DDBJ databases">
        <title>Genomic analysis of the causative agents of coccidiosis in chickens.</title>
        <authorList>
            <person name="Reid A.J."/>
            <person name="Blake D."/>
            <person name="Billington K."/>
            <person name="Browne H."/>
            <person name="Dunn M."/>
            <person name="Hung S."/>
            <person name="Kawahara F."/>
            <person name="Miranda-Saavedra D."/>
            <person name="Mourier T."/>
            <person name="Nagra H."/>
            <person name="Otto T.D."/>
            <person name="Rawlings N."/>
            <person name="Sanchez A."/>
            <person name="Sanders M."/>
            <person name="Subramaniam C."/>
            <person name="Tay Y."/>
            <person name="Dear P."/>
            <person name="Doerig C."/>
            <person name="Gruber A."/>
            <person name="Parkinson J."/>
            <person name="Shirley M."/>
            <person name="Wan K.L."/>
            <person name="Berriman M."/>
            <person name="Tomley F."/>
            <person name="Pain A."/>
        </authorList>
    </citation>
    <scope>NUCLEOTIDE SEQUENCE [LARGE SCALE GENOMIC DNA]</scope>
    <source>
        <strain evidence="3">Houghton</strain>
    </source>
</reference>